<dbReference type="RefSeq" id="WP_311761633.1">
    <property type="nucleotide sequence ID" value="NZ_JAVRQI010000025.1"/>
</dbReference>
<keyword evidence="5 8" id="KW-0812">Transmembrane</keyword>
<evidence type="ECO:0000256" key="6">
    <source>
        <dbReference type="ARBA" id="ARBA00022989"/>
    </source>
</evidence>
<proteinExistence type="inferred from homology"/>
<feature type="transmembrane region" description="Helical" evidence="8">
    <location>
        <begin position="383"/>
        <end position="404"/>
    </location>
</feature>
<keyword evidence="3" id="KW-0813">Transport</keyword>
<name>A0ABU3EJY4_9RHOB</name>
<organism evidence="9 10">
    <name type="scientific">Paracoccus broussonetiae</name>
    <dbReference type="NCBI Taxonomy" id="3075834"/>
    <lineage>
        <taxon>Bacteria</taxon>
        <taxon>Pseudomonadati</taxon>
        <taxon>Pseudomonadota</taxon>
        <taxon>Alphaproteobacteria</taxon>
        <taxon>Rhodobacterales</taxon>
        <taxon>Paracoccaceae</taxon>
        <taxon>Paracoccus</taxon>
    </lineage>
</organism>
<evidence type="ECO:0000256" key="2">
    <source>
        <dbReference type="ARBA" id="ARBA00008821"/>
    </source>
</evidence>
<dbReference type="EMBL" id="JAVRQI010000025">
    <property type="protein sequence ID" value="MDT1064548.1"/>
    <property type="molecule type" value="Genomic_DNA"/>
</dbReference>
<comment type="subcellular location">
    <subcellularLocation>
        <location evidence="1">Cell membrane</location>
        <topology evidence="1">Multi-pass membrane protein</topology>
    </subcellularLocation>
</comment>
<evidence type="ECO:0000256" key="5">
    <source>
        <dbReference type="ARBA" id="ARBA00022692"/>
    </source>
</evidence>
<dbReference type="Pfam" id="PF00860">
    <property type="entry name" value="Xan_ur_permease"/>
    <property type="match status" value="1"/>
</dbReference>
<evidence type="ECO:0000256" key="8">
    <source>
        <dbReference type="SAM" id="Phobius"/>
    </source>
</evidence>
<keyword evidence="7 8" id="KW-0472">Membrane</keyword>
<dbReference type="PANTHER" id="PTHR42810">
    <property type="entry name" value="PURINE PERMEASE C1399.01C-RELATED"/>
    <property type="match status" value="1"/>
</dbReference>
<gene>
    <name evidence="9" type="ORF">RM190_21995</name>
</gene>
<feature type="transmembrane region" description="Helical" evidence="8">
    <location>
        <begin position="416"/>
        <end position="436"/>
    </location>
</feature>
<evidence type="ECO:0000313" key="10">
    <source>
        <dbReference type="Proteomes" id="UP001251085"/>
    </source>
</evidence>
<evidence type="ECO:0000313" key="9">
    <source>
        <dbReference type="EMBL" id="MDT1064548.1"/>
    </source>
</evidence>
<feature type="transmembrane region" description="Helical" evidence="8">
    <location>
        <begin position="228"/>
        <end position="248"/>
    </location>
</feature>
<dbReference type="InterPro" id="IPR017588">
    <property type="entry name" value="UacT-like"/>
</dbReference>
<dbReference type="NCBIfam" id="NF037981">
    <property type="entry name" value="NCS2_1"/>
    <property type="match status" value="1"/>
</dbReference>
<feature type="transmembrane region" description="Helical" evidence="8">
    <location>
        <begin position="442"/>
        <end position="465"/>
    </location>
</feature>
<feature type="transmembrane region" description="Helical" evidence="8">
    <location>
        <begin position="44"/>
        <end position="66"/>
    </location>
</feature>
<feature type="transmembrane region" description="Helical" evidence="8">
    <location>
        <begin position="158"/>
        <end position="180"/>
    </location>
</feature>
<evidence type="ECO:0000256" key="1">
    <source>
        <dbReference type="ARBA" id="ARBA00004651"/>
    </source>
</evidence>
<feature type="transmembrane region" description="Helical" evidence="8">
    <location>
        <begin position="200"/>
        <end position="221"/>
    </location>
</feature>
<feature type="transmembrane region" description="Helical" evidence="8">
    <location>
        <begin position="106"/>
        <end position="123"/>
    </location>
</feature>
<comment type="similarity">
    <text evidence="2">Belongs to the nucleobase:cation symporter-2 (NCS2) (TC 2.A.40) family.</text>
</comment>
<dbReference type="InterPro" id="IPR006043">
    <property type="entry name" value="NCS2"/>
</dbReference>
<evidence type="ECO:0000256" key="3">
    <source>
        <dbReference type="ARBA" id="ARBA00022448"/>
    </source>
</evidence>
<accession>A0ABU3EJY4</accession>
<dbReference type="Proteomes" id="UP001251085">
    <property type="component" value="Unassembled WGS sequence"/>
</dbReference>
<reference evidence="10" key="1">
    <citation type="submission" date="2023-07" db="EMBL/GenBank/DDBJ databases">
        <title>Characterization of two Paracoccaceae strains isolated from Phycosphere and proposal of Xinfangfangia lacusdiani sp. nov.</title>
        <authorList>
            <person name="Deng Y."/>
            <person name="Zhang Y.Q."/>
        </authorList>
    </citation>
    <scope>NUCLEOTIDE SEQUENCE [LARGE SCALE GENOMIC DNA]</scope>
    <source>
        <strain evidence="10">CPCC 101403</strain>
    </source>
</reference>
<sequence>MSGTLEAKAVVWEDERRKAGDAGKVSAAAAVPDPIEEMMPVPKLFALGLQHVMVMYAGAVAVPLLIGHSLNLTKDQVALLVSADLFCCGIVTLIQCLGIWKFGARLPVMMGISFTAVPIIIGIGSNPDLGMPGVFGAAIGSGVFTVIAAWFFGKWARFFPSVVTGTVMLVIGVSLMRVGINWAAGGNPTIRTAEGVVPNPAYGDPFALSVAALVLLTILLVTRFCRGFYANLAVLFGITLGFIVAIAAGRVDFQGVGDAHWVSIVTPFAFGAPVFNLSGTIALSLVMIVMMIEATGQFLAIGDMAGQKISEERLARGLRTDGIGNIIGGIFNTFTYTTYAQNVGLLQITGVLSRFVVAAGAVILILLGCLPKVAFISASIPSYVIGGAALVMFGMVSATGVKILARVDFVQNRRNIYIVAVSLALSMIPLIAPTMFDRTPKFIQEIFHSGILVGTFSALLLNLLFNGIPQRETEIADRVH</sequence>
<dbReference type="NCBIfam" id="TIGR00801">
    <property type="entry name" value="ncs2"/>
    <property type="match status" value="1"/>
</dbReference>
<evidence type="ECO:0000256" key="4">
    <source>
        <dbReference type="ARBA" id="ARBA00022475"/>
    </source>
</evidence>
<evidence type="ECO:0000256" key="7">
    <source>
        <dbReference type="ARBA" id="ARBA00023136"/>
    </source>
</evidence>
<keyword evidence="10" id="KW-1185">Reference proteome</keyword>
<feature type="transmembrane region" description="Helical" evidence="8">
    <location>
        <begin position="355"/>
        <end position="377"/>
    </location>
</feature>
<feature type="transmembrane region" description="Helical" evidence="8">
    <location>
        <begin position="78"/>
        <end position="99"/>
    </location>
</feature>
<comment type="caution">
    <text evidence="9">The sequence shown here is derived from an EMBL/GenBank/DDBJ whole genome shotgun (WGS) entry which is preliminary data.</text>
</comment>
<dbReference type="InterPro" id="IPR006042">
    <property type="entry name" value="Xan_ur_permease"/>
</dbReference>
<feature type="transmembrane region" description="Helical" evidence="8">
    <location>
        <begin position="129"/>
        <end position="151"/>
    </location>
</feature>
<dbReference type="PANTHER" id="PTHR42810:SF4">
    <property type="entry name" value="URIC ACID TRANSPORTER UACT"/>
    <property type="match status" value="1"/>
</dbReference>
<protein>
    <submittedName>
        <fullName evidence="9">Nucleobase:cation symporter-2 family protein</fullName>
    </submittedName>
</protein>
<dbReference type="NCBIfam" id="TIGR03173">
    <property type="entry name" value="pbuX"/>
    <property type="match status" value="1"/>
</dbReference>
<feature type="transmembrane region" description="Helical" evidence="8">
    <location>
        <begin position="268"/>
        <end position="292"/>
    </location>
</feature>
<keyword evidence="4" id="KW-1003">Cell membrane</keyword>
<keyword evidence="6 8" id="KW-1133">Transmembrane helix</keyword>